<dbReference type="RefSeq" id="WP_073455700.1">
    <property type="nucleotide sequence ID" value="NZ_FRAP01000003.1"/>
</dbReference>
<feature type="transmembrane region" description="Helical" evidence="7">
    <location>
        <begin position="736"/>
        <end position="758"/>
    </location>
</feature>
<name>A0A1M6Q8G3_PSETH</name>
<organism evidence="9 10">
    <name type="scientific">Pseudonocardia thermophila</name>
    <dbReference type="NCBI Taxonomy" id="1848"/>
    <lineage>
        <taxon>Bacteria</taxon>
        <taxon>Bacillati</taxon>
        <taxon>Actinomycetota</taxon>
        <taxon>Actinomycetes</taxon>
        <taxon>Pseudonocardiales</taxon>
        <taxon>Pseudonocardiaceae</taxon>
        <taxon>Pseudonocardia</taxon>
    </lineage>
</organism>
<keyword evidence="10" id="KW-1185">Reference proteome</keyword>
<dbReference type="OrthoDB" id="9780560at2"/>
<dbReference type="EMBL" id="FRAP01000003">
    <property type="protein sequence ID" value="SHK16574.1"/>
    <property type="molecule type" value="Genomic_DNA"/>
</dbReference>
<feature type="transmembrane region" description="Helical" evidence="7">
    <location>
        <begin position="253"/>
        <end position="279"/>
    </location>
</feature>
<evidence type="ECO:0000256" key="6">
    <source>
        <dbReference type="ARBA" id="ARBA00038076"/>
    </source>
</evidence>
<keyword evidence="5 7" id="KW-0472">Membrane</keyword>
<dbReference type="Pfam" id="PF02687">
    <property type="entry name" value="FtsX"/>
    <property type="match status" value="2"/>
</dbReference>
<evidence type="ECO:0000256" key="5">
    <source>
        <dbReference type="ARBA" id="ARBA00023136"/>
    </source>
</evidence>
<reference evidence="9 10" key="1">
    <citation type="submission" date="2016-11" db="EMBL/GenBank/DDBJ databases">
        <authorList>
            <person name="Jaros S."/>
            <person name="Januszkiewicz K."/>
            <person name="Wedrychowicz H."/>
        </authorList>
    </citation>
    <scope>NUCLEOTIDE SEQUENCE [LARGE SCALE GENOMIC DNA]</scope>
    <source>
        <strain evidence="9 10">DSM 43832</strain>
    </source>
</reference>
<dbReference type="PANTHER" id="PTHR30572:SF4">
    <property type="entry name" value="ABC TRANSPORTER PERMEASE YTRF"/>
    <property type="match status" value="1"/>
</dbReference>
<comment type="subcellular location">
    <subcellularLocation>
        <location evidence="1">Cell membrane</location>
        <topology evidence="1">Multi-pass membrane protein</topology>
    </subcellularLocation>
</comment>
<feature type="transmembrane region" description="Helical" evidence="7">
    <location>
        <begin position="413"/>
        <end position="438"/>
    </location>
</feature>
<feature type="transmembrane region" description="Helical" evidence="7">
    <location>
        <begin position="678"/>
        <end position="701"/>
    </location>
</feature>
<protein>
    <submittedName>
        <fullName evidence="9">Putative ABC transport system permease protein</fullName>
    </submittedName>
</protein>
<feature type="transmembrane region" description="Helical" evidence="7">
    <location>
        <begin position="386"/>
        <end position="407"/>
    </location>
</feature>
<feature type="domain" description="ABC3 transporter permease C-terminal" evidence="8">
    <location>
        <begin position="257"/>
        <end position="372"/>
    </location>
</feature>
<dbReference type="GO" id="GO:0005886">
    <property type="term" value="C:plasma membrane"/>
    <property type="evidence" value="ECO:0007669"/>
    <property type="project" value="UniProtKB-SubCell"/>
</dbReference>
<evidence type="ECO:0000313" key="9">
    <source>
        <dbReference type="EMBL" id="SHK16574.1"/>
    </source>
</evidence>
<dbReference type="GO" id="GO:0022857">
    <property type="term" value="F:transmembrane transporter activity"/>
    <property type="evidence" value="ECO:0007669"/>
    <property type="project" value="TreeGrafter"/>
</dbReference>
<dbReference type="PANTHER" id="PTHR30572">
    <property type="entry name" value="MEMBRANE COMPONENT OF TRANSPORTER-RELATED"/>
    <property type="match status" value="1"/>
</dbReference>
<evidence type="ECO:0000256" key="4">
    <source>
        <dbReference type="ARBA" id="ARBA00022989"/>
    </source>
</evidence>
<evidence type="ECO:0000256" key="7">
    <source>
        <dbReference type="SAM" id="Phobius"/>
    </source>
</evidence>
<feature type="transmembrane region" description="Helical" evidence="7">
    <location>
        <begin position="468"/>
        <end position="487"/>
    </location>
</feature>
<dbReference type="STRING" id="1848.SAMN05443637_103162"/>
<feature type="transmembrane region" description="Helical" evidence="7">
    <location>
        <begin position="778"/>
        <end position="798"/>
    </location>
</feature>
<accession>A0A1M6Q8G3</accession>
<feature type="transmembrane region" description="Helical" evidence="7">
    <location>
        <begin position="344"/>
        <end position="365"/>
    </location>
</feature>
<keyword evidence="4 7" id="KW-1133">Transmembrane helix</keyword>
<feature type="transmembrane region" description="Helical" evidence="7">
    <location>
        <begin position="306"/>
        <end position="332"/>
    </location>
</feature>
<proteinExistence type="inferred from homology"/>
<evidence type="ECO:0000313" key="10">
    <source>
        <dbReference type="Proteomes" id="UP000184363"/>
    </source>
</evidence>
<dbReference type="InterPro" id="IPR050250">
    <property type="entry name" value="Macrolide_Exporter_MacB"/>
</dbReference>
<sequence>MRTVLLVSLHAHGRRYAAAGIAVIVSVAFIVVIGVLTAGARAGLVASSGAPYRDADVVVDADPENSDPSGRPYPDVLDSAAAVALVERLGEDASPLGRVLLPARRADGTPLDHGTLRGETTVGPIAGGDALRWQTLITGRFPTGPGEAVVHVWDADSADLAVGDRVRVGEGTAAVDLVVVGLVESPSTWSQASFYVTWPQYLHWRDQPTWHVGSVAVRGDPGPLPAGVLATPAQVYVEENLARLTGGTDATALMLLLFAAVAVVVSGLVVATTFAAVFAQRRREIALLRCVGATRRQVLGAVCREALVLGVLASLAGTVAGAGLGYGLIAVLPSMDVPAPPVPWLLGGFAVGVLVTLVASAPPAWNAARVHPLVALRQGSTDDRGPAGGSAGGLLVAGGTVLLAQAMAGSDRIVLVVGGAAVFGGVLLLGPVLIPPAIRAAGALLGRRGRLATANAVRHPRRTATTTAALLIGVTLTAAVLTGSATWRTAIGEHRDTQLPIDVAITSADAPLPDELLDQVRATPGVADAIAVTGTVAQLPGWADPIPVVAAPDAARVARDGGAFARVPPGTIVIDEDAFRGPRHELSLRPGDPVAVAAGESRVDLEVVLLGGWGSAAVVAPETLARLTGSPEPRVLWVRAGDDADPLQLVDALDDLADAAGARIEDHLQARTAGEREFAVLTWSVLGLLSVSVAIALIGIGNTVSLSVLERDGEHALLRAIGLTRRGLRRMIATEAALMAVVAAVLGTALGVAFAWVAHVTVVLPILSRASLQVPWPALAAVVLGIGLAALIAGIVPVHRTAR</sequence>
<evidence type="ECO:0000256" key="1">
    <source>
        <dbReference type="ARBA" id="ARBA00004651"/>
    </source>
</evidence>
<keyword evidence="2" id="KW-1003">Cell membrane</keyword>
<feature type="domain" description="ABC3 transporter permease C-terminal" evidence="8">
    <location>
        <begin position="689"/>
        <end position="801"/>
    </location>
</feature>
<dbReference type="Proteomes" id="UP000184363">
    <property type="component" value="Unassembled WGS sequence"/>
</dbReference>
<keyword evidence="3 7" id="KW-0812">Transmembrane</keyword>
<dbReference type="AlphaFoldDB" id="A0A1M6Q8G3"/>
<evidence type="ECO:0000256" key="3">
    <source>
        <dbReference type="ARBA" id="ARBA00022692"/>
    </source>
</evidence>
<feature type="transmembrane region" description="Helical" evidence="7">
    <location>
        <begin position="16"/>
        <end position="38"/>
    </location>
</feature>
<gene>
    <name evidence="9" type="ORF">SAMN05443637_103162</name>
</gene>
<evidence type="ECO:0000256" key="2">
    <source>
        <dbReference type="ARBA" id="ARBA00022475"/>
    </source>
</evidence>
<evidence type="ECO:0000259" key="8">
    <source>
        <dbReference type="Pfam" id="PF02687"/>
    </source>
</evidence>
<dbReference type="InterPro" id="IPR003838">
    <property type="entry name" value="ABC3_permease_C"/>
</dbReference>
<comment type="similarity">
    <text evidence="6">Belongs to the ABC-4 integral membrane protein family.</text>
</comment>